<dbReference type="RefSeq" id="WP_017181499.1">
    <property type="nucleotide sequence ID" value="NZ_CP022745.1"/>
</dbReference>
<gene>
    <name evidence="3" type="ORF">CJD35_02575</name>
</gene>
<feature type="compositionally biased region" description="Basic and acidic residues" evidence="1">
    <location>
        <begin position="109"/>
        <end position="153"/>
    </location>
</feature>
<dbReference type="GO" id="GO:0004386">
    <property type="term" value="F:helicase activity"/>
    <property type="evidence" value="ECO:0007669"/>
    <property type="project" value="UniProtKB-KW"/>
</dbReference>
<dbReference type="KEGG" id="shyd:CJD35_02575"/>
<name>A0A249MQH9_SPHXE</name>
<evidence type="ECO:0000256" key="1">
    <source>
        <dbReference type="SAM" id="MobiDB-lite"/>
    </source>
</evidence>
<dbReference type="InterPro" id="IPR024572">
    <property type="entry name" value="RcnB"/>
</dbReference>
<organism evidence="3 4">
    <name type="scientific">Sphingobium xenophagum</name>
    <dbReference type="NCBI Taxonomy" id="121428"/>
    <lineage>
        <taxon>Bacteria</taxon>
        <taxon>Pseudomonadati</taxon>
        <taxon>Pseudomonadota</taxon>
        <taxon>Alphaproteobacteria</taxon>
        <taxon>Sphingomonadales</taxon>
        <taxon>Sphingomonadaceae</taxon>
        <taxon>Sphingobium</taxon>
    </lineage>
</organism>
<feature type="region of interest" description="Disordered" evidence="1">
    <location>
        <begin position="25"/>
        <end position="153"/>
    </location>
</feature>
<protein>
    <submittedName>
        <fullName evidence="3">ATP-dependent RNA helicase</fullName>
    </submittedName>
</protein>
<feature type="signal peptide" evidence="2">
    <location>
        <begin position="1"/>
        <end position="25"/>
    </location>
</feature>
<dbReference type="Proteomes" id="UP000217141">
    <property type="component" value="Chromosome I"/>
</dbReference>
<keyword evidence="3" id="KW-0547">Nucleotide-binding</keyword>
<dbReference type="Gene3D" id="3.10.450.160">
    <property type="entry name" value="inner membrane protein cigr"/>
    <property type="match status" value="1"/>
</dbReference>
<dbReference type="AlphaFoldDB" id="A0A249MQH9"/>
<evidence type="ECO:0000313" key="4">
    <source>
        <dbReference type="Proteomes" id="UP000217141"/>
    </source>
</evidence>
<keyword evidence="3" id="KW-0067">ATP-binding</keyword>
<keyword evidence="3" id="KW-0347">Helicase</keyword>
<proteinExistence type="predicted"/>
<keyword evidence="2" id="KW-0732">Signal</keyword>
<dbReference type="Pfam" id="PF11776">
    <property type="entry name" value="RcnB"/>
    <property type="match status" value="1"/>
</dbReference>
<feature type="compositionally biased region" description="Basic and acidic residues" evidence="1">
    <location>
        <begin position="32"/>
        <end position="44"/>
    </location>
</feature>
<accession>A0A249MQH9</accession>
<feature type="compositionally biased region" description="Low complexity" evidence="1">
    <location>
        <begin position="64"/>
        <end position="90"/>
    </location>
</feature>
<feature type="chain" id="PRO_5013055136" evidence="2">
    <location>
        <begin position="26"/>
        <end position="289"/>
    </location>
</feature>
<keyword evidence="3" id="KW-0378">Hydrolase</keyword>
<dbReference type="EMBL" id="CP022745">
    <property type="protein sequence ID" value="ASY43464.1"/>
    <property type="molecule type" value="Genomic_DNA"/>
</dbReference>
<evidence type="ECO:0000313" key="3">
    <source>
        <dbReference type="EMBL" id="ASY43464.1"/>
    </source>
</evidence>
<reference evidence="3 4" key="1">
    <citation type="submission" date="2017-08" db="EMBL/GenBank/DDBJ databases">
        <title>Whole Genome Sequence of Sphingobium hydrophobicum C1: Insights into Adaption to the Electronic-waste Contaminated Sediment.</title>
        <authorList>
            <person name="Song D."/>
            <person name="Chen X."/>
            <person name="Xu M."/>
        </authorList>
    </citation>
    <scope>NUCLEOTIDE SEQUENCE [LARGE SCALE GENOMIC DNA]</scope>
    <source>
        <strain evidence="3 4">C1</strain>
    </source>
</reference>
<sequence length="289" mass="34842">MMFRKMMLTGLMAATLLSGVAPAYAQSNENGRGNRGDRAERGGGDRQAYQWRGNGQRPMGGEGQQAQRWQQRQNRAVAQTPAPQAPVQQPRADRPWRNPGSSAVVSAPDRQDARQDRRGDRRNDWQDYRQDQRADRQDWRNDRRDDRRDYRQDRRDDRRWNDNRGVVGNWNNGRRYDDRTRWSNQQRWNQGWRQDRRYDWNSYRNRYGNQYRLGRYYAPRGWDYGYRRFSVGIVLSSLLYSNSYWLNDPYAYRLPPAYGTLRWIRYYDDALLVDIRDGYVVDVIHDFFW</sequence>
<evidence type="ECO:0000256" key="2">
    <source>
        <dbReference type="SAM" id="SignalP"/>
    </source>
</evidence>